<sequence>MTAALSVRQQNILSKDTKMQRSLVVVLKHGEKQDIRWFMQIAIRNRM</sequence>
<dbReference type="Proteomes" id="UP000319783">
    <property type="component" value="Unassembled WGS sequence"/>
</dbReference>
<dbReference type="AlphaFoldDB" id="A0A533QEE1"/>
<accession>A0A533QEE1</accession>
<evidence type="ECO:0000313" key="2">
    <source>
        <dbReference type="Proteomes" id="UP000319783"/>
    </source>
</evidence>
<organism evidence="1 2">
    <name type="scientific">Candidatus Jettenia ecosi</name>
    <dbReference type="NCBI Taxonomy" id="2494326"/>
    <lineage>
        <taxon>Bacteria</taxon>
        <taxon>Pseudomonadati</taxon>
        <taxon>Planctomycetota</taxon>
        <taxon>Candidatus Brocadiia</taxon>
        <taxon>Candidatus Brocadiales</taxon>
        <taxon>Candidatus Brocadiaceae</taxon>
        <taxon>Candidatus Jettenia</taxon>
    </lineage>
</organism>
<proteinExistence type="predicted"/>
<gene>
    <name evidence="1" type="ORF">JETT_0562</name>
</gene>
<reference evidence="1 2" key="1">
    <citation type="submission" date="2019-04" db="EMBL/GenBank/DDBJ databases">
        <title>Genome of a novel bacterium Candidatus Jettenia ecosi reconstructed from metagenome of an anammox bioreactor.</title>
        <authorList>
            <person name="Mardanov A.V."/>
            <person name="Beletsky A.V."/>
            <person name="Ravin N.V."/>
            <person name="Botchkova E.A."/>
            <person name="Litti Y.V."/>
            <person name="Nozhevnikova A.N."/>
        </authorList>
    </citation>
    <scope>NUCLEOTIDE SEQUENCE [LARGE SCALE GENOMIC DNA]</scope>
    <source>
        <strain evidence="1">J2</strain>
    </source>
</reference>
<evidence type="ECO:0000313" key="1">
    <source>
        <dbReference type="EMBL" id="TLD43127.1"/>
    </source>
</evidence>
<dbReference type="EMBL" id="SULG01000007">
    <property type="protein sequence ID" value="TLD43127.1"/>
    <property type="molecule type" value="Genomic_DNA"/>
</dbReference>
<comment type="caution">
    <text evidence="1">The sequence shown here is derived from an EMBL/GenBank/DDBJ whole genome shotgun (WGS) entry which is preliminary data.</text>
</comment>
<protein>
    <submittedName>
        <fullName evidence="1">Uncharacterized protein</fullName>
    </submittedName>
</protein>
<name>A0A533QEE1_9BACT</name>